<evidence type="ECO:0000313" key="2">
    <source>
        <dbReference type="Proteomes" id="UP000053766"/>
    </source>
</evidence>
<reference evidence="1 2" key="1">
    <citation type="submission" date="2013-11" db="EMBL/GenBank/DDBJ databases">
        <title>Draft genome of the bovine lungworm Dictyocaulus viviparus.</title>
        <authorList>
            <person name="Mitreva M."/>
        </authorList>
    </citation>
    <scope>NUCLEOTIDE SEQUENCE [LARGE SCALE GENOMIC DNA]</scope>
    <source>
        <strain evidence="1 2">HannoverDv2000</strain>
    </source>
</reference>
<protein>
    <recommendedName>
        <fullName evidence="3">DUF19 domain-containing protein</fullName>
    </recommendedName>
</protein>
<keyword evidence="2" id="KW-1185">Reference proteome</keyword>
<dbReference type="AlphaFoldDB" id="A0A0D8XYX4"/>
<dbReference type="PANTHER" id="PTHR37431:SF3">
    <property type="entry name" value="DUF19 DOMAIN-CONTAINING PROTEIN"/>
    <property type="match status" value="1"/>
</dbReference>
<reference evidence="2" key="2">
    <citation type="journal article" date="2016" name="Sci. Rep.">
        <title>Dictyocaulus viviparus genome, variome and transcriptome elucidate lungworm biology and support future intervention.</title>
        <authorList>
            <person name="McNulty S.N."/>
            <person name="Strube C."/>
            <person name="Rosa B.A."/>
            <person name="Martin J.C."/>
            <person name="Tyagi R."/>
            <person name="Choi Y.J."/>
            <person name="Wang Q."/>
            <person name="Hallsworth Pepin K."/>
            <person name="Zhang X."/>
            <person name="Ozersky P."/>
            <person name="Wilson R.K."/>
            <person name="Sternberg P.W."/>
            <person name="Gasser R.B."/>
            <person name="Mitreva M."/>
        </authorList>
    </citation>
    <scope>NUCLEOTIDE SEQUENCE [LARGE SCALE GENOMIC DNA]</scope>
    <source>
        <strain evidence="2">HannoverDv2000</strain>
    </source>
</reference>
<gene>
    <name evidence="1" type="ORF">DICVIV_04836</name>
</gene>
<dbReference type="EMBL" id="KN716247">
    <property type="protein sequence ID" value="KJH49057.1"/>
    <property type="molecule type" value="Genomic_DNA"/>
</dbReference>
<dbReference type="OrthoDB" id="5912690at2759"/>
<sequence length="355" mass="40281">MTFEFRFLSFPIRIPEDENVSDVQVLVDPIMTELWFVLVYVLPVIMSQCPSHVTSRIQECVRPVAEYAKILNNDQITFGNDLSTSSSSTSEFGNAFSLPKIGRRVFNELCKLIAKFNVCVNEYRMQCLRHITISLIDSSYGYLCNEGYNKPNMIFTAFMESAECLMELDRKPTVKRCHDETLVEIETANIDSNISMAAKLDRMCGALNFFASCVKTPIKQECGLSAWQVIYRVLKDTTNTLMPGCQFLASSTKRIPYIETTAKAQILTTAHLPLTTSTSLMTNFKGHKDTMKIPINRQNDMNRNVLSQQLSQLNANHRLNLLLTLISITILFNFNNGCVCYVYEISNSKFSLVIL</sequence>
<organism evidence="1 2">
    <name type="scientific">Dictyocaulus viviparus</name>
    <name type="common">Bovine lungworm</name>
    <dbReference type="NCBI Taxonomy" id="29172"/>
    <lineage>
        <taxon>Eukaryota</taxon>
        <taxon>Metazoa</taxon>
        <taxon>Ecdysozoa</taxon>
        <taxon>Nematoda</taxon>
        <taxon>Chromadorea</taxon>
        <taxon>Rhabditida</taxon>
        <taxon>Rhabditina</taxon>
        <taxon>Rhabditomorpha</taxon>
        <taxon>Strongyloidea</taxon>
        <taxon>Metastrongylidae</taxon>
        <taxon>Dictyocaulus</taxon>
    </lineage>
</organism>
<dbReference type="PANTHER" id="PTHR37431">
    <property type="entry name" value="PROTEIN CBG06927"/>
    <property type="match status" value="1"/>
</dbReference>
<evidence type="ECO:0000313" key="1">
    <source>
        <dbReference type="EMBL" id="KJH49057.1"/>
    </source>
</evidence>
<dbReference type="Proteomes" id="UP000053766">
    <property type="component" value="Unassembled WGS sequence"/>
</dbReference>
<name>A0A0D8XYX4_DICVI</name>
<proteinExistence type="predicted"/>
<evidence type="ECO:0008006" key="3">
    <source>
        <dbReference type="Google" id="ProtNLM"/>
    </source>
</evidence>
<accession>A0A0D8XYX4</accession>